<evidence type="ECO:0000256" key="2">
    <source>
        <dbReference type="ARBA" id="ARBA00022737"/>
    </source>
</evidence>
<feature type="repeat" description="WD" evidence="3">
    <location>
        <begin position="169"/>
        <end position="195"/>
    </location>
</feature>
<feature type="compositionally biased region" description="Acidic residues" evidence="4">
    <location>
        <begin position="345"/>
        <end position="354"/>
    </location>
</feature>
<accession>A0A086KUU6</accession>
<organism evidence="5 6">
    <name type="scientific">Toxoplasma gondii GAB2-2007-GAL-DOM2</name>
    <dbReference type="NCBI Taxonomy" id="1130820"/>
    <lineage>
        <taxon>Eukaryota</taxon>
        <taxon>Sar</taxon>
        <taxon>Alveolata</taxon>
        <taxon>Apicomplexa</taxon>
        <taxon>Conoidasida</taxon>
        <taxon>Coccidia</taxon>
        <taxon>Eucoccidiorida</taxon>
        <taxon>Eimeriorina</taxon>
        <taxon>Sarcocystidae</taxon>
        <taxon>Toxoplasma</taxon>
    </lineage>
</organism>
<name>A0A086KUU6_TOXGO</name>
<feature type="compositionally biased region" description="Low complexity" evidence="4">
    <location>
        <begin position="94"/>
        <end position="103"/>
    </location>
</feature>
<gene>
    <name evidence="5" type="ORF">TGDOM2_230030</name>
</gene>
<dbReference type="VEuPathDB" id="ToxoDB:TGDOM2_230030"/>
<dbReference type="PROSITE" id="PS50082">
    <property type="entry name" value="WD_REPEATS_2"/>
    <property type="match status" value="1"/>
</dbReference>
<feature type="compositionally biased region" description="Basic and acidic residues" evidence="4">
    <location>
        <begin position="333"/>
        <end position="344"/>
    </location>
</feature>
<feature type="region of interest" description="Disordered" evidence="4">
    <location>
        <begin position="544"/>
        <end position="575"/>
    </location>
</feature>
<keyword evidence="2" id="KW-0677">Repeat</keyword>
<dbReference type="Proteomes" id="UP000028837">
    <property type="component" value="Unassembled WGS sequence"/>
</dbReference>
<dbReference type="AlphaFoldDB" id="A0A086KUU6"/>
<dbReference type="InterPro" id="IPR015943">
    <property type="entry name" value="WD40/YVTN_repeat-like_dom_sf"/>
</dbReference>
<evidence type="ECO:0000313" key="6">
    <source>
        <dbReference type="Proteomes" id="UP000028837"/>
    </source>
</evidence>
<feature type="compositionally biased region" description="Low complexity" evidence="4">
    <location>
        <begin position="380"/>
        <end position="391"/>
    </location>
</feature>
<dbReference type="Gene3D" id="2.130.10.10">
    <property type="entry name" value="YVTN repeat-like/Quinoprotein amine dehydrogenase"/>
    <property type="match status" value="2"/>
</dbReference>
<sequence length="797" mass="84188">MSQVRGPAASPLHEGASSPSVACRVLKGHEDSVVGLDLFCSTFSLRNSHCRWPRRRQYLSSEDEGEVAEDRCGFAGNVSSCRRRASCEKRTDAPFDAAPGPGALKAVDTPSAGSGSPPSPSSVSTPHSTPACPCDAGQFSEALPLTQESLWPPSAEFEGDVPWSFTPWSSSLLASASDDGTVRLWDMREEKAVACIRHPLFLSAGASEDSTSNLGAVKFHPESCRLLYVACSSQLLLFDLSATPFCGARAESPKGLLHASTLDTEKPQGTAAPGHGTQADQRSVAGGGSSASSQEPTERGDNGDKGGVRVFNEAAAIWSMEHYAQLVTDDRRKRLSGKDRKQSMEDVECSEDDDDPLTINDFDLWCPSPQQLRDLKFAASLPGGESLGSPSKPASRRTPTKKKRGVGRSVTTEEASGNAECSALPGYSPVCLALPLDSGEVVVALHRTPLTSVEVAGASAAPVDTVGSQGALGAALQLQRDRLLCMHRSICGVARFRKDSQVPDLVTGGFDFNVNSWNLVEAKPRTSLEVRRAVADLRHHVMPWEEKSSQAKASKGANSGTQGQSIQARNDRQGDTKCLNPPFVVSLAMSPECRRVAVGLGDGHLAVFDYANSSRNARLFPAPSWSSQPHSLSSAALYWASSPSAVHSAAASTAPHGSLGRVSACSALPSSSTRDIGSVLVSCGTDRSLCVFTDSPVTEEASEPRNSRDSSLRLLLQHRLPYKPNCMVCASSCAVAGCSCQLHVPSLSRSAARSGKSGRCCSGTACSGSLCGNANPAALRCYVGDVSKDIRVFEFPC</sequence>
<feature type="region of interest" description="Disordered" evidence="4">
    <location>
        <begin position="264"/>
        <end position="307"/>
    </location>
</feature>
<dbReference type="SUPFAM" id="SSF50978">
    <property type="entry name" value="WD40 repeat-like"/>
    <property type="match status" value="1"/>
</dbReference>
<dbReference type="PROSITE" id="PS00678">
    <property type="entry name" value="WD_REPEATS_1"/>
    <property type="match status" value="1"/>
</dbReference>
<dbReference type="EMBL" id="AHZU02000127">
    <property type="protein sequence ID" value="KFG48164.1"/>
    <property type="molecule type" value="Genomic_DNA"/>
</dbReference>
<dbReference type="Pfam" id="PF00400">
    <property type="entry name" value="WD40"/>
    <property type="match status" value="1"/>
</dbReference>
<feature type="region of interest" description="Disordered" evidence="4">
    <location>
        <begin position="91"/>
        <end position="130"/>
    </location>
</feature>
<feature type="compositionally biased region" description="Basic and acidic residues" evidence="4">
    <location>
        <begin position="296"/>
        <end position="307"/>
    </location>
</feature>
<feature type="region of interest" description="Disordered" evidence="4">
    <location>
        <begin position="380"/>
        <end position="415"/>
    </location>
</feature>
<keyword evidence="1 3" id="KW-0853">WD repeat</keyword>
<evidence type="ECO:0000313" key="5">
    <source>
        <dbReference type="EMBL" id="KFG48164.1"/>
    </source>
</evidence>
<feature type="region of interest" description="Disordered" evidence="4">
    <location>
        <begin position="333"/>
        <end position="354"/>
    </location>
</feature>
<proteinExistence type="predicted"/>
<dbReference type="InterPro" id="IPR019775">
    <property type="entry name" value="WD40_repeat_CS"/>
</dbReference>
<evidence type="ECO:0000256" key="3">
    <source>
        <dbReference type="PROSITE-ProRule" id="PRU00221"/>
    </source>
</evidence>
<dbReference type="InterPro" id="IPR001680">
    <property type="entry name" value="WD40_rpt"/>
</dbReference>
<dbReference type="PANTHER" id="PTHR44666:SF1">
    <property type="entry name" value="WD REPEAT-CONTAINING PROTEIN 53"/>
    <property type="match status" value="1"/>
</dbReference>
<evidence type="ECO:0000256" key="4">
    <source>
        <dbReference type="SAM" id="MobiDB-lite"/>
    </source>
</evidence>
<protein>
    <submittedName>
        <fullName evidence="5">WD domain, G-beta repeat-containing protein</fullName>
    </submittedName>
</protein>
<feature type="compositionally biased region" description="Low complexity" evidence="4">
    <location>
        <begin position="110"/>
        <end position="130"/>
    </location>
</feature>
<evidence type="ECO:0000256" key="1">
    <source>
        <dbReference type="ARBA" id="ARBA00022574"/>
    </source>
</evidence>
<dbReference type="SMART" id="SM00320">
    <property type="entry name" value="WD40"/>
    <property type="match status" value="4"/>
</dbReference>
<dbReference type="InterPro" id="IPR036322">
    <property type="entry name" value="WD40_repeat_dom_sf"/>
</dbReference>
<dbReference type="OrthoDB" id="2161379at2759"/>
<reference evidence="5 6" key="1">
    <citation type="submission" date="2014-02" db="EMBL/GenBank/DDBJ databases">
        <authorList>
            <person name="Sibley D."/>
            <person name="Venepally P."/>
            <person name="Karamycheva S."/>
            <person name="Hadjithomas M."/>
            <person name="Khan A."/>
            <person name="Brunk B."/>
            <person name="Roos D."/>
            <person name="Caler E."/>
            <person name="Lorenzi H."/>
        </authorList>
    </citation>
    <scope>NUCLEOTIDE SEQUENCE [LARGE SCALE GENOMIC DNA]</scope>
    <source>
        <strain evidence="5 6">GAB2-2007-GAL-DOM2</strain>
    </source>
</reference>
<dbReference type="InterPro" id="IPR042453">
    <property type="entry name" value="WDR53"/>
</dbReference>
<feature type="compositionally biased region" description="Polar residues" evidence="4">
    <location>
        <begin position="550"/>
        <end position="568"/>
    </location>
</feature>
<comment type="caution">
    <text evidence="5">The sequence shown here is derived from an EMBL/GenBank/DDBJ whole genome shotgun (WGS) entry which is preliminary data.</text>
</comment>
<dbReference type="PANTHER" id="PTHR44666">
    <property type="entry name" value="WD REPEAT-CONTAINING PROTEIN 53"/>
    <property type="match status" value="1"/>
</dbReference>
<feature type="compositionally biased region" description="Basic residues" evidence="4">
    <location>
        <begin position="394"/>
        <end position="406"/>
    </location>
</feature>